<organism evidence="4 5">
    <name type="scientific">Lasiodiplodia theobromae</name>
    <dbReference type="NCBI Taxonomy" id="45133"/>
    <lineage>
        <taxon>Eukaryota</taxon>
        <taxon>Fungi</taxon>
        <taxon>Dikarya</taxon>
        <taxon>Ascomycota</taxon>
        <taxon>Pezizomycotina</taxon>
        <taxon>Dothideomycetes</taxon>
        <taxon>Dothideomycetes incertae sedis</taxon>
        <taxon>Botryosphaeriales</taxon>
        <taxon>Botryosphaeriaceae</taxon>
        <taxon>Lasiodiplodia</taxon>
    </lineage>
</organism>
<protein>
    <submittedName>
        <fullName evidence="4">Zn(2)-C6 fungal-type DNA-binding domain</fullName>
    </submittedName>
</protein>
<dbReference type="GO" id="GO:0005634">
    <property type="term" value="C:nucleus"/>
    <property type="evidence" value="ECO:0007669"/>
    <property type="project" value="UniProtKB-SubCell"/>
</dbReference>
<dbReference type="Proteomes" id="UP000627934">
    <property type="component" value="Unassembled WGS sequence"/>
</dbReference>
<name>A0A8H7MBR4_9PEZI</name>
<dbReference type="PANTHER" id="PTHR37534:SF2">
    <property type="entry name" value="N-ACETYLTRANSFERASE DOMAIN-CONTAINING PROTEIN"/>
    <property type="match status" value="1"/>
</dbReference>
<keyword evidence="4" id="KW-0238">DNA-binding</keyword>
<dbReference type="GO" id="GO:0000981">
    <property type="term" value="F:DNA-binding transcription factor activity, RNA polymerase II-specific"/>
    <property type="evidence" value="ECO:0007669"/>
    <property type="project" value="InterPro"/>
</dbReference>
<dbReference type="PANTHER" id="PTHR37534">
    <property type="entry name" value="TRANSCRIPTIONAL ACTIVATOR PROTEIN UGA3"/>
    <property type="match status" value="1"/>
</dbReference>
<evidence type="ECO:0000259" key="3">
    <source>
        <dbReference type="PROSITE" id="PS50048"/>
    </source>
</evidence>
<dbReference type="InterPro" id="IPR021858">
    <property type="entry name" value="Fun_TF"/>
</dbReference>
<accession>A0A8H7MBR4</accession>
<dbReference type="PROSITE" id="PS50048">
    <property type="entry name" value="ZN2_CY6_FUNGAL_2"/>
    <property type="match status" value="1"/>
</dbReference>
<dbReference type="SUPFAM" id="SSF57701">
    <property type="entry name" value="Zn2/Cys6 DNA-binding domain"/>
    <property type="match status" value="1"/>
</dbReference>
<sequence length="523" mass="58863">MNTSCNNCRTRHYKCDGKVPQCGRCERTGRPCIRETRWKFKHRQFPQTDLQKQKWLPVPPKVDFIAENGIDGPDSDEEFNGEEDAANTAGIVTNNVISLDADIILDPLLTHPTPSFPSANHDDPESLSPFISLTASASWLADVERLHSIAISTPQSAVSTPGRLQKLNQWPLPVEEEAMLLRYFIDNVSRFFDVSEPIQYFRVDIPQRARTNATLANAIMALSSRILQWKEGYNPHVADRYYQKCLEALIPALSDEALVMDDTLLAATIFLRMLEEMDSHISGLDDGGRHLSGTQAIISVATDAHHQNPSSTSTPPTGFRLAAYWTAFRQELWLALHKRQPVTLSVRRVCGFVDDYSDDYSSNGFDHHLRNHIHQHHPSPRSGVGSVGVFSAPAPDWIWTQRAVAHCGDTLDFMGFAYIVLARLLLIVHDPTVPTLGPQRRRAIAEIDKKARRDVRILCGIGLSNDAVPPAILISCMAVTLFADRFTNQTEQERLYWVLLETERRHGWPTAQARAQLKEMWGC</sequence>
<dbReference type="InterPro" id="IPR001138">
    <property type="entry name" value="Zn2Cys6_DnaBD"/>
</dbReference>
<dbReference type="PROSITE" id="PS00463">
    <property type="entry name" value="ZN2_CY6_FUNGAL_1"/>
    <property type="match status" value="1"/>
</dbReference>
<dbReference type="GO" id="GO:0045944">
    <property type="term" value="P:positive regulation of transcription by RNA polymerase II"/>
    <property type="evidence" value="ECO:0007669"/>
    <property type="project" value="TreeGrafter"/>
</dbReference>
<dbReference type="AlphaFoldDB" id="A0A8H7MBR4"/>
<feature type="domain" description="Zn(2)-C6 fungal-type" evidence="3">
    <location>
        <begin position="4"/>
        <end position="34"/>
    </location>
</feature>
<proteinExistence type="predicted"/>
<dbReference type="GO" id="GO:0000976">
    <property type="term" value="F:transcription cis-regulatory region binding"/>
    <property type="evidence" value="ECO:0007669"/>
    <property type="project" value="TreeGrafter"/>
</dbReference>
<dbReference type="CDD" id="cd00067">
    <property type="entry name" value="GAL4"/>
    <property type="match status" value="1"/>
</dbReference>
<dbReference type="EMBL" id="MDYX01000040">
    <property type="protein sequence ID" value="KAF9630457.1"/>
    <property type="molecule type" value="Genomic_DNA"/>
</dbReference>
<keyword evidence="2" id="KW-0539">Nucleus</keyword>
<evidence type="ECO:0000313" key="5">
    <source>
        <dbReference type="Proteomes" id="UP000627934"/>
    </source>
</evidence>
<dbReference type="GO" id="GO:0008270">
    <property type="term" value="F:zinc ion binding"/>
    <property type="evidence" value="ECO:0007669"/>
    <property type="project" value="InterPro"/>
</dbReference>
<dbReference type="InterPro" id="IPR036864">
    <property type="entry name" value="Zn2-C6_fun-type_DNA-bd_sf"/>
</dbReference>
<reference evidence="4" key="2">
    <citation type="journal article" date="2018" name="DNA Res.">
        <title>Comparative genome and transcriptome analyses reveal adaptations to opportunistic infections in woody plant degrading pathogens of Botryosphaeriaceae.</title>
        <authorList>
            <person name="Yan J.Y."/>
            <person name="Zhao W.S."/>
            <person name="Chen Z."/>
            <person name="Xing Q.K."/>
            <person name="Zhang W."/>
            <person name="Chethana K.W.T."/>
            <person name="Xue M.F."/>
            <person name="Xu J.P."/>
            <person name="Phillips A.J.L."/>
            <person name="Wang Y."/>
            <person name="Liu J.H."/>
            <person name="Liu M."/>
            <person name="Zhou Y."/>
            <person name="Jayawardena R.S."/>
            <person name="Manawasinghe I.S."/>
            <person name="Huang J.B."/>
            <person name="Qiao G.H."/>
            <person name="Fu C.Y."/>
            <person name="Guo F.F."/>
            <person name="Dissanayake A.J."/>
            <person name="Peng Y.L."/>
            <person name="Hyde K.D."/>
            <person name="Li X.H."/>
        </authorList>
    </citation>
    <scope>NUCLEOTIDE SEQUENCE</scope>
    <source>
        <strain evidence="4">CSS-01s</strain>
    </source>
</reference>
<reference evidence="4" key="1">
    <citation type="submission" date="2016-08" db="EMBL/GenBank/DDBJ databases">
        <authorList>
            <person name="Yan J."/>
        </authorList>
    </citation>
    <scope>NUCLEOTIDE SEQUENCE</scope>
    <source>
        <strain evidence="4">CSS-01s</strain>
    </source>
</reference>
<evidence type="ECO:0000256" key="1">
    <source>
        <dbReference type="ARBA" id="ARBA00004123"/>
    </source>
</evidence>
<comment type="caution">
    <text evidence="4">The sequence shown here is derived from an EMBL/GenBank/DDBJ whole genome shotgun (WGS) entry which is preliminary data.</text>
</comment>
<comment type="subcellular location">
    <subcellularLocation>
        <location evidence="1">Nucleus</location>
    </subcellularLocation>
</comment>
<dbReference type="Pfam" id="PF11951">
    <property type="entry name" value="Fungal_trans_2"/>
    <property type="match status" value="1"/>
</dbReference>
<evidence type="ECO:0000256" key="2">
    <source>
        <dbReference type="ARBA" id="ARBA00023242"/>
    </source>
</evidence>
<dbReference type="Gene3D" id="4.10.240.10">
    <property type="entry name" value="Zn(2)-C6 fungal-type DNA-binding domain"/>
    <property type="match status" value="1"/>
</dbReference>
<dbReference type="Pfam" id="PF00172">
    <property type="entry name" value="Zn_clus"/>
    <property type="match status" value="1"/>
</dbReference>
<gene>
    <name evidence="4" type="ORF">BFW01_g1019</name>
</gene>
<evidence type="ECO:0000313" key="4">
    <source>
        <dbReference type="EMBL" id="KAF9630457.1"/>
    </source>
</evidence>